<dbReference type="InterPro" id="IPR003763">
    <property type="entry name" value="CDP-diacylglyc_Pase"/>
</dbReference>
<comment type="catalytic activity">
    <reaction evidence="1">
        <text>a CDP-1,2-diacyl-sn-glycerol + H2O = a 1,2-diacyl-sn-glycero-3-phosphate + CMP + 2 H(+)</text>
        <dbReference type="Rhea" id="RHEA:15221"/>
        <dbReference type="ChEBI" id="CHEBI:15377"/>
        <dbReference type="ChEBI" id="CHEBI:15378"/>
        <dbReference type="ChEBI" id="CHEBI:58332"/>
        <dbReference type="ChEBI" id="CHEBI:58608"/>
        <dbReference type="ChEBI" id="CHEBI:60377"/>
        <dbReference type="EC" id="3.6.1.26"/>
    </reaction>
</comment>
<keyword evidence="7" id="KW-1003">Cell membrane</keyword>
<dbReference type="GO" id="GO:0008715">
    <property type="term" value="F:CDP-diacylglycerol diphosphatase activity"/>
    <property type="evidence" value="ECO:0007669"/>
    <property type="project" value="UniProtKB-EC"/>
</dbReference>
<keyword evidence="19" id="KW-0732">Signal</keyword>
<dbReference type="AlphaFoldDB" id="A0A1E8Q2N7"/>
<comment type="pathway">
    <text evidence="4">Lipid metabolism.</text>
</comment>
<evidence type="ECO:0000256" key="15">
    <source>
        <dbReference type="ARBA" id="ARBA00023264"/>
    </source>
</evidence>
<evidence type="ECO:0000256" key="10">
    <source>
        <dbReference type="ARBA" id="ARBA00022801"/>
    </source>
</evidence>
<evidence type="ECO:0000256" key="17">
    <source>
        <dbReference type="ARBA" id="ARBA00032892"/>
    </source>
</evidence>
<accession>A0A1E8Q2N7</accession>
<feature type="chain" id="PRO_5030027040" description="CDP-diacylglycerol diphosphatase" evidence="19">
    <location>
        <begin position="25"/>
        <end position="256"/>
    </location>
</feature>
<dbReference type="Proteomes" id="UP000178953">
    <property type="component" value="Unassembled WGS sequence"/>
</dbReference>
<dbReference type="Pfam" id="PF02611">
    <property type="entry name" value="CDH"/>
    <property type="match status" value="1"/>
</dbReference>
<dbReference type="NCBIfam" id="NF003986">
    <property type="entry name" value="PRK05471.1-5"/>
    <property type="match status" value="1"/>
</dbReference>
<protein>
    <recommendedName>
        <fullName evidence="6">CDP-diacylglycerol diphosphatase</fullName>
        <ecNumber evidence="6">3.6.1.26</ecNumber>
    </recommendedName>
    <alternativeName>
        <fullName evidence="16">CDP-diacylglycerol phosphatidylhydrolase</fullName>
    </alternativeName>
    <alternativeName>
        <fullName evidence="17">CDP-diglyceride hydrolase</fullName>
    </alternativeName>
</protein>
<evidence type="ECO:0000256" key="19">
    <source>
        <dbReference type="SAM" id="SignalP"/>
    </source>
</evidence>
<proteinExistence type="inferred from homology"/>
<dbReference type="GO" id="GO:0046342">
    <property type="term" value="P:CDP-diacylglycerol catabolic process"/>
    <property type="evidence" value="ECO:0007669"/>
    <property type="project" value="UniProtKB-UniPathway"/>
</dbReference>
<keyword evidence="9" id="KW-0812">Transmembrane</keyword>
<keyword evidence="13" id="KW-0472">Membrane</keyword>
<dbReference type="OrthoDB" id="481399at2"/>
<evidence type="ECO:0000256" key="11">
    <source>
        <dbReference type="ARBA" id="ARBA00022989"/>
    </source>
</evidence>
<evidence type="ECO:0000256" key="7">
    <source>
        <dbReference type="ARBA" id="ARBA00022475"/>
    </source>
</evidence>
<dbReference type="PIRSF" id="PIRSF001273">
    <property type="entry name" value="CDH"/>
    <property type="match status" value="1"/>
</dbReference>
<evidence type="ECO:0000256" key="18">
    <source>
        <dbReference type="SAM" id="MobiDB-lite"/>
    </source>
</evidence>
<comment type="pathway">
    <text evidence="3">Phospholipid metabolism; CDP-diacylglycerol degradation; phosphatidate from CDP-diacylglycerol: step 1/1.</text>
</comment>
<keyword evidence="14" id="KW-0594">Phospholipid biosynthesis</keyword>
<evidence type="ECO:0000256" key="13">
    <source>
        <dbReference type="ARBA" id="ARBA00023136"/>
    </source>
</evidence>
<evidence type="ECO:0000256" key="9">
    <source>
        <dbReference type="ARBA" id="ARBA00022692"/>
    </source>
</evidence>
<dbReference type="GO" id="GO:0008654">
    <property type="term" value="P:phospholipid biosynthetic process"/>
    <property type="evidence" value="ECO:0007669"/>
    <property type="project" value="UniProtKB-KW"/>
</dbReference>
<evidence type="ECO:0000256" key="5">
    <source>
        <dbReference type="ARBA" id="ARBA00006435"/>
    </source>
</evidence>
<dbReference type="GO" id="GO:0005886">
    <property type="term" value="C:plasma membrane"/>
    <property type="evidence" value="ECO:0007669"/>
    <property type="project" value="UniProtKB-SubCell"/>
</dbReference>
<feature type="region of interest" description="Disordered" evidence="18">
    <location>
        <begin position="236"/>
        <end position="256"/>
    </location>
</feature>
<evidence type="ECO:0000256" key="16">
    <source>
        <dbReference type="ARBA" id="ARBA00032888"/>
    </source>
</evidence>
<evidence type="ECO:0000313" key="20">
    <source>
        <dbReference type="EMBL" id="OFJ52812.1"/>
    </source>
</evidence>
<comment type="similarity">
    <text evidence="5">Belongs to the Cdh family.</text>
</comment>
<keyword evidence="11" id="KW-1133">Transmembrane helix</keyword>
<comment type="subcellular location">
    <subcellularLocation>
        <location evidence="2">Cell membrane</location>
        <topology evidence="2">Single-pass membrane protein</topology>
    </subcellularLocation>
</comment>
<name>A0A1E8Q2N7_9MYCO</name>
<keyword evidence="8" id="KW-0444">Lipid biosynthesis</keyword>
<dbReference type="UniPathway" id="UPA00609">
    <property type="reaction ID" value="UER00664"/>
</dbReference>
<keyword evidence="10" id="KW-0378">Hydrolase</keyword>
<evidence type="ECO:0000256" key="12">
    <source>
        <dbReference type="ARBA" id="ARBA00023098"/>
    </source>
</evidence>
<evidence type="ECO:0000256" key="3">
    <source>
        <dbReference type="ARBA" id="ARBA00004927"/>
    </source>
</evidence>
<sequence length="256" mass="27236">MLRRVASAVIAAGVALGQASPASAADPDALWKIVDGQCVPDQQAHGDPAPCALVAEGPGGFAVLKDLVGATQFLLIPTARITGIESPELLQPGSSNYFAAAWRARTFVDQRAGEVLPRDWLSLAVNSEVGRTQDQLHVHVDCVRSDVRDAVQRHVNELGPDWTAFPEPLASHHYEATAVRGDDLDGADPFLLLADGMPGARTEMGLHTLVVVGAWFGDGRPGFVVLTDRADGTNLASGEELQDHDDCPPPRNTWAK</sequence>
<feature type="signal peptide" evidence="19">
    <location>
        <begin position="1"/>
        <end position="24"/>
    </location>
</feature>
<dbReference type="EC" id="3.6.1.26" evidence="6"/>
<dbReference type="InterPro" id="IPR036265">
    <property type="entry name" value="HIT-like_sf"/>
</dbReference>
<dbReference type="SUPFAM" id="SSF54197">
    <property type="entry name" value="HIT-like"/>
    <property type="match status" value="1"/>
</dbReference>
<keyword evidence="21" id="KW-1185">Reference proteome</keyword>
<gene>
    <name evidence="20" type="ORF">BEL07_15780</name>
</gene>
<evidence type="ECO:0000256" key="2">
    <source>
        <dbReference type="ARBA" id="ARBA00004162"/>
    </source>
</evidence>
<dbReference type="Gene3D" id="3.30.428.30">
    <property type="entry name" value="HIT family - CDH-like"/>
    <property type="match status" value="1"/>
</dbReference>
<keyword evidence="12" id="KW-0443">Lipid metabolism</keyword>
<dbReference type="RefSeq" id="WP_070354052.1">
    <property type="nucleotide sequence ID" value="NZ_CP043474.1"/>
</dbReference>
<dbReference type="EMBL" id="MCHX01000034">
    <property type="protein sequence ID" value="OFJ52812.1"/>
    <property type="molecule type" value="Genomic_DNA"/>
</dbReference>
<evidence type="ECO:0000256" key="1">
    <source>
        <dbReference type="ARBA" id="ARBA00001007"/>
    </source>
</evidence>
<keyword evidence="15" id="KW-1208">Phospholipid metabolism</keyword>
<organism evidence="20 21">
    <name type="scientific">Mycolicibacterium grossiae</name>
    <dbReference type="NCBI Taxonomy" id="1552759"/>
    <lineage>
        <taxon>Bacteria</taxon>
        <taxon>Bacillati</taxon>
        <taxon>Actinomycetota</taxon>
        <taxon>Actinomycetes</taxon>
        <taxon>Mycobacteriales</taxon>
        <taxon>Mycobacteriaceae</taxon>
        <taxon>Mycolicibacterium</taxon>
    </lineage>
</organism>
<evidence type="ECO:0000256" key="8">
    <source>
        <dbReference type="ARBA" id="ARBA00022516"/>
    </source>
</evidence>
<evidence type="ECO:0000313" key="21">
    <source>
        <dbReference type="Proteomes" id="UP000178953"/>
    </source>
</evidence>
<evidence type="ECO:0000256" key="14">
    <source>
        <dbReference type="ARBA" id="ARBA00023209"/>
    </source>
</evidence>
<reference evidence="20 21" key="1">
    <citation type="submission" date="2016-09" db="EMBL/GenBank/DDBJ databases">
        <title>genome sequence of Mycobacterium sp. 739 SCH.</title>
        <authorList>
            <person name="Greninger A.L."/>
            <person name="Qin X."/>
            <person name="Jerome K."/>
            <person name="Vora S."/>
            <person name="Quinn K."/>
        </authorList>
    </citation>
    <scope>NUCLEOTIDE SEQUENCE [LARGE SCALE GENOMIC DNA]</scope>
    <source>
        <strain evidence="20 21">SCH</strain>
    </source>
</reference>
<evidence type="ECO:0000256" key="4">
    <source>
        <dbReference type="ARBA" id="ARBA00005189"/>
    </source>
</evidence>
<comment type="caution">
    <text evidence="20">The sequence shown here is derived from an EMBL/GenBank/DDBJ whole genome shotgun (WGS) entry which is preliminary data.</text>
</comment>
<evidence type="ECO:0000256" key="6">
    <source>
        <dbReference type="ARBA" id="ARBA00012375"/>
    </source>
</evidence>